<keyword evidence="1" id="KW-1133">Transmembrane helix</keyword>
<feature type="transmembrane region" description="Helical" evidence="1">
    <location>
        <begin position="21"/>
        <end position="40"/>
    </location>
</feature>
<keyword evidence="4" id="KW-1185">Reference proteome</keyword>
<dbReference type="RefSeq" id="WP_284243753.1">
    <property type="nucleotide sequence ID" value="NZ_BSST01000001.1"/>
</dbReference>
<dbReference type="EMBL" id="BSST01000001">
    <property type="protein sequence ID" value="GLX77859.1"/>
    <property type="molecule type" value="Genomic_DNA"/>
</dbReference>
<protein>
    <recommendedName>
        <fullName evidence="2">DUF6701 domain-containing protein</fullName>
    </recommendedName>
</protein>
<evidence type="ECO:0000259" key="2">
    <source>
        <dbReference type="Pfam" id="PF20419"/>
    </source>
</evidence>
<comment type="caution">
    <text evidence="3">The sequence shown here is derived from an EMBL/GenBank/DDBJ whole genome shotgun (WGS) entry which is preliminary data.</text>
</comment>
<evidence type="ECO:0000256" key="1">
    <source>
        <dbReference type="SAM" id="Phobius"/>
    </source>
</evidence>
<keyword evidence="1" id="KW-0812">Transmembrane</keyword>
<evidence type="ECO:0000313" key="3">
    <source>
        <dbReference type="EMBL" id="GLX77859.1"/>
    </source>
</evidence>
<proteinExistence type="predicted"/>
<dbReference type="Pfam" id="PF20419">
    <property type="entry name" value="DUF6701"/>
    <property type="match status" value="1"/>
</dbReference>
<reference evidence="3 4" key="1">
    <citation type="submission" date="2023-03" db="EMBL/GenBank/DDBJ databases">
        <title>Draft genome sequence of Thalassotalea insulae KCTC 62186T.</title>
        <authorList>
            <person name="Sawabe T."/>
        </authorList>
    </citation>
    <scope>NUCLEOTIDE SEQUENCE [LARGE SCALE GENOMIC DNA]</scope>
    <source>
        <strain evidence="3 4">KCTC 62186</strain>
    </source>
</reference>
<organism evidence="3 4">
    <name type="scientific">Thalassotalea insulae</name>
    <dbReference type="NCBI Taxonomy" id="2056778"/>
    <lineage>
        <taxon>Bacteria</taxon>
        <taxon>Pseudomonadati</taxon>
        <taxon>Pseudomonadota</taxon>
        <taxon>Gammaproteobacteria</taxon>
        <taxon>Alteromonadales</taxon>
        <taxon>Colwelliaceae</taxon>
        <taxon>Thalassotalea</taxon>
    </lineage>
</organism>
<keyword evidence="1" id="KW-0472">Membrane</keyword>
<name>A0ABQ6GRP8_9GAMM</name>
<evidence type="ECO:0000313" key="4">
    <source>
        <dbReference type="Proteomes" id="UP001157186"/>
    </source>
</evidence>
<accession>A0ABQ6GRP8</accession>
<feature type="domain" description="DUF6701" evidence="2">
    <location>
        <begin position="488"/>
        <end position="1132"/>
    </location>
</feature>
<gene>
    <name evidence="3" type="ORF">tinsulaeT_11990</name>
</gene>
<dbReference type="InterPro" id="IPR046524">
    <property type="entry name" value="DUF6701"/>
</dbReference>
<dbReference type="Proteomes" id="UP001157186">
    <property type="component" value="Unassembled WGS sequence"/>
</dbReference>
<sequence>MGLAINIFIGGNASIATISRLTIAVVMLFMTLFSAIALAGKPSSTISFESSPEAGKLAINEINIVEGYIEFYVKQTVDINGWGLYYEGQGNNDGSVTLCSAPSGSSACIYNAGSYLVVEGASLHSTLEELIVLDESFRVVHYFRYANHDGQAGGNWQWETNDPDLSTIYYVNGDKNNLCAKPNGDLSVNNWGECTPTKGGDNNGDLIDCADIFPGNTTFAVNGSHSFFSFVDDSSCNGGACSPVNPFNVPTLPSLNPSGSFSSSSLIDGEYQYSGWGLADNSTISFSGGGTAVLYFNSSITIPSGTQLNVGGNPSNVLIIVNGSLVIQAGVDINANIYVAGSATIGDPNEGANVTGALSVAGAASVYGDGVYQFSPSYVNNMDSHGFCESSAVVIDHYEIIHDGNGLTCEAENITIRACTNSIGSACVESSEAISLDLVVTGVTHTVTSPVNYTGNSAVFVDVSYTVPEVVTLSIANASVAATNGFICNNGNAGDCNLTFSEAGFRFLYSSTNSEVIANQVSGDIFTDELKIQAVKNNDGVCEGIFTGDVALKLAQENVTPDNTNPGLSFQINDNDNIAKYPLFTSDVTLNFGSDSIATIVTPKYLDAGEIRLRASYSDGDINLVGGSQSFYVRPFQFNLYPKRSMDGSETEGQPLVETTANGKVHQKAGQVFDLKIQAVNKQGDFTTNYDGYSAELALQLIAPVSGENGTLKYGEGAAQSMPSSLSADDYNSLSPEIISFVDGVYQYSGMTYSEVGLLNLTIRESNSNSDKAQGSTPIGRFIPDHFKQTILVDEDNGINDNGKLTANHNTGCLSKHWVYSGQQTDSKGAIRYEIEPKLTITAKNANGNTTKNYINEFVKLSAKDISLAAPLTHDLAVTGVYPLLADNSVGVLSSFTEGQASFTFSDQHHFTYTRNDLSKVAPFIAKFEIPINTFEDSDQVSTLYNSIEHKQNPLFSSETPNGTTTIDNSLTVKFGRLAIDNAYGPETENLPVPMYTQYWDGNGFVTNTDDSCTTPIITGKDETGSIRSGGLVEWQYRLVDLDNTDSLITSDTNASVTGRFSSGVLALSDVNEFWFSAPNDNKQGSLEFEYQVPTWLQYDWVNAGGFDENPTATITFGLFRGNDRIISWREVVNNE</sequence>